<organism evidence="2 3">
    <name type="scientific">Drosophila madeirensis</name>
    <name type="common">Fruit fly</name>
    <dbReference type="NCBI Taxonomy" id="30013"/>
    <lineage>
        <taxon>Eukaryota</taxon>
        <taxon>Metazoa</taxon>
        <taxon>Ecdysozoa</taxon>
        <taxon>Arthropoda</taxon>
        <taxon>Hexapoda</taxon>
        <taxon>Insecta</taxon>
        <taxon>Pterygota</taxon>
        <taxon>Neoptera</taxon>
        <taxon>Endopterygota</taxon>
        <taxon>Diptera</taxon>
        <taxon>Brachycera</taxon>
        <taxon>Muscomorpha</taxon>
        <taxon>Ephydroidea</taxon>
        <taxon>Drosophilidae</taxon>
        <taxon>Drosophila</taxon>
        <taxon>Sophophora</taxon>
    </lineage>
</organism>
<keyword evidence="3" id="KW-1185">Reference proteome</keyword>
<evidence type="ECO:0000256" key="1">
    <source>
        <dbReference type="SAM" id="MobiDB-lite"/>
    </source>
</evidence>
<protein>
    <submittedName>
        <fullName evidence="2">Uncharacterized protein</fullName>
    </submittedName>
</protein>
<dbReference type="AlphaFoldDB" id="A0AAU9F8Z5"/>
<feature type="compositionally biased region" description="Polar residues" evidence="1">
    <location>
        <begin position="58"/>
        <end position="72"/>
    </location>
</feature>
<feature type="region of interest" description="Disordered" evidence="1">
    <location>
        <begin position="58"/>
        <end position="84"/>
    </location>
</feature>
<dbReference type="EMBL" id="AP029263">
    <property type="protein sequence ID" value="BFF92142.1"/>
    <property type="molecule type" value="Genomic_DNA"/>
</dbReference>
<evidence type="ECO:0000313" key="3">
    <source>
        <dbReference type="Proteomes" id="UP001500889"/>
    </source>
</evidence>
<evidence type="ECO:0000313" key="2">
    <source>
        <dbReference type="EMBL" id="BFF92142.1"/>
    </source>
</evidence>
<accession>A0AAU9F8Z5</accession>
<name>A0AAU9F8Z5_DROMD</name>
<proteinExistence type="predicted"/>
<sequence>MLNALVRSHAFAHERLAIGKHLDFDLPHLITIVRPLTDSDGYVHTTYTINTSISPSRLTESIVSGKESSTSSRQRRHSDNDLFQ</sequence>
<gene>
    <name evidence="2" type="ORF">DMAD_10268</name>
</gene>
<dbReference type="Proteomes" id="UP001500889">
    <property type="component" value="Chromosome O"/>
</dbReference>
<reference evidence="2 3" key="1">
    <citation type="submission" date="2024-02" db="EMBL/GenBank/DDBJ databases">
        <title>A chromosome-level genome assembly of Drosophila madeirensis, a fruit fly species endemic to Madeira island.</title>
        <authorList>
            <person name="Tomihara K."/>
            <person name="Llopart A."/>
            <person name="Yamamoto D."/>
        </authorList>
    </citation>
    <scope>NUCLEOTIDE SEQUENCE [LARGE SCALE GENOMIC DNA]</scope>
    <source>
        <strain evidence="2 3">RF1</strain>
    </source>
</reference>